<protein>
    <submittedName>
        <fullName evidence="2">Glycoside hydrolase family protein</fullName>
    </submittedName>
</protein>
<dbReference type="Proteomes" id="UP001290861">
    <property type="component" value="Unassembled WGS sequence"/>
</dbReference>
<evidence type="ECO:0000313" key="2">
    <source>
        <dbReference type="EMBL" id="MDZ8120002.1"/>
    </source>
</evidence>
<dbReference type="RefSeq" id="WP_322609781.1">
    <property type="nucleotide sequence ID" value="NZ_JARVCO010000012.1"/>
</dbReference>
<evidence type="ECO:0000256" key="1">
    <source>
        <dbReference type="SAM" id="SignalP"/>
    </source>
</evidence>
<dbReference type="CDD" id="cd08994">
    <property type="entry name" value="GH43_62_32_68_117_130-like"/>
    <property type="match status" value="1"/>
</dbReference>
<dbReference type="EMBL" id="JARVCO010000012">
    <property type="protein sequence ID" value="MDZ8120002.1"/>
    <property type="molecule type" value="Genomic_DNA"/>
</dbReference>
<keyword evidence="2" id="KW-0378">Hydrolase</keyword>
<evidence type="ECO:0000313" key="3">
    <source>
        <dbReference type="Proteomes" id="UP001290861"/>
    </source>
</evidence>
<name>A0ABU5N0M6_9BACT</name>
<dbReference type="Gene3D" id="2.115.10.20">
    <property type="entry name" value="Glycosyl hydrolase domain, family 43"/>
    <property type="match status" value="1"/>
</dbReference>
<dbReference type="SUPFAM" id="SSF75005">
    <property type="entry name" value="Arabinanase/levansucrase/invertase"/>
    <property type="match status" value="2"/>
</dbReference>
<gene>
    <name evidence="2" type="ORF">P9H32_15330</name>
</gene>
<dbReference type="GO" id="GO:0016787">
    <property type="term" value="F:hydrolase activity"/>
    <property type="evidence" value="ECO:0007669"/>
    <property type="project" value="UniProtKB-KW"/>
</dbReference>
<organism evidence="2 3">
    <name type="scientific">Pontiella agarivorans</name>
    <dbReference type="NCBI Taxonomy" id="3038953"/>
    <lineage>
        <taxon>Bacteria</taxon>
        <taxon>Pseudomonadati</taxon>
        <taxon>Kiritimatiellota</taxon>
        <taxon>Kiritimatiellia</taxon>
        <taxon>Kiritimatiellales</taxon>
        <taxon>Pontiellaceae</taxon>
        <taxon>Pontiella</taxon>
    </lineage>
</organism>
<keyword evidence="1" id="KW-0732">Signal</keyword>
<feature type="signal peptide" evidence="1">
    <location>
        <begin position="1"/>
        <end position="21"/>
    </location>
</feature>
<dbReference type="InterPro" id="IPR023296">
    <property type="entry name" value="Glyco_hydro_beta-prop_sf"/>
</dbReference>
<reference evidence="2 3" key="1">
    <citation type="journal article" date="2024" name="Appl. Environ. Microbiol.">
        <title>Pontiella agarivorans sp. nov., a novel marine anaerobic bacterium capable of degrading macroalgal polysaccharides and fixing nitrogen.</title>
        <authorList>
            <person name="Liu N."/>
            <person name="Kivenson V."/>
            <person name="Peng X."/>
            <person name="Cui Z."/>
            <person name="Lankiewicz T.S."/>
            <person name="Gosselin K.M."/>
            <person name="English C.J."/>
            <person name="Blair E.M."/>
            <person name="O'Malley M.A."/>
            <person name="Valentine D.L."/>
        </authorList>
    </citation>
    <scope>NUCLEOTIDE SEQUENCE [LARGE SCALE GENOMIC DNA]</scope>
    <source>
        <strain evidence="2 3">NLcol2</strain>
    </source>
</reference>
<proteinExistence type="predicted"/>
<keyword evidence="3" id="KW-1185">Reference proteome</keyword>
<feature type="chain" id="PRO_5046905518" evidence="1">
    <location>
        <begin position="22"/>
        <end position="448"/>
    </location>
</feature>
<accession>A0ABU5N0M6</accession>
<comment type="caution">
    <text evidence="2">The sequence shown here is derived from an EMBL/GenBank/DDBJ whole genome shotgun (WGS) entry which is preliminary data.</text>
</comment>
<sequence>MKRSSLFILIFLGIGMGSAESAESVYHEPEGLVRGGAFIDRFLPVPLRGKLRSDVWGAANVVPRDVNNGIEDAEYSYWGGNIIAGDDGKNHLFVCRWPEDNVKGGGKASGHHTWWSSEVVHAVSDDPLGPYKVVDTIGKGHNPEIYQTAAGTWYIGVMGKKAYRAESLEGPWEQVVSTFDRTDVPKHWHENRTYVAREDGSVLAMCKAGTLWLSEKGDENFHLLTEESAYTRPPQGHYEDPVIWRDEVQYHLVYNDWYGRVAYYKRSPDGIHWTTEPGIAFTPEIMKHEGGTQEKWYKFERPKVRQDQYGRATHMNFAVIDVIKDNDLANDNHSSKNIVIPLVVPRRLQILNTEPITAGTKKIRVRILAEDGFDPVEEVDLKSLTFGAPKAVDFGRGFTTLKSETAGKDLIVTFAGSAHEITADNFAAKLIGRTKSGALLFGYAKLSN</sequence>